<dbReference type="GO" id="GO:0008017">
    <property type="term" value="F:microtubule binding"/>
    <property type="evidence" value="ECO:0007669"/>
    <property type="project" value="InterPro"/>
</dbReference>
<dbReference type="InterPro" id="IPR027417">
    <property type="entry name" value="P-loop_NTPase"/>
</dbReference>
<dbReference type="InterPro" id="IPR036961">
    <property type="entry name" value="Kinesin_motor_dom_sf"/>
</dbReference>
<dbReference type="Proteomes" id="UP000485058">
    <property type="component" value="Unassembled WGS sequence"/>
</dbReference>
<dbReference type="PANTHER" id="PTHR37739">
    <property type="entry name" value="KINESIN-LIKE PROTEIN KIN-12D"/>
    <property type="match status" value="1"/>
</dbReference>
<dbReference type="Gene3D" id="3.40.850.10">
    <property type="entry name" value="Kinesin motor domain"/>
    <property type="match status" value="1"/>
</dbReference>
<evidence type="ECO:0000256" key="9">
    <source>
        <dbReference type="SAM" id="Coils"/>
    </source>
</evidence>
<dbReference type="SUPFAM" id="SSF52540">
    <property type="entry name" value="P-loop containing nucleoside triphosphate hydrolases"/>
    <property type="match status" value="1"/>
</dbReference>
<dbReference type="PROSITE" id="PS50067">
    <property type="entry name" value="KINESIN_MOTOR_2"/>
    <property type="match status" value="1"/>
</dbReference>
<dbReference type="PRINTS" id="PR00380">
    <property type="entry name" value="KINESINHEAVY"/>
</dbReference>
<evidence type="ECO:0000256" key="4">
    <source>
        <dbReference type="ARBA" id="ARBA00023054"/>
    </source>
</evidence>
<dbReference type="SMART" id="SM00129">
    <property type="entry name" value="KISc"/>
    <property type="match status" value="1"/>
</dbReference>
<accession>A0A699YTQ5</accession>
<feature type="coiled-coil region" evidence="9">
    <location>
        <begin position="348"/>
        <end position="477"/>
    </location>
</feature>
<dbReference type="EMBL" id="BLLF01000586">
    <property type="protein sequence ID" value="GFH13200.1"/>
    <property type="molecule type" value="Genomic_DNA"/>
</dbReference>
<dbReference type="InterPro" id="IPR044986">
    <property type="entry name" value="KIF15/KIN-12"/>
</dbReference>
<evidence type="ECO:0000256" key="5">
    <source>
        <dbReference type="ARBA" id="ARBA00023175"/>
    </source>
</evidence>
<proteinExistence type="inferred from homology"/>
<comment type="caution">
    <text evidence="11">The sequence shown here is derived from an EMBL/GenBank/DDBJ whole genome shotgun (WGS) entry which is preliminary data.</text>
</comment>
<evidence type="ECO:0000259" key="10">
    <source>
        <dbReference type="PROSITE" id="PS50067"/>
    </source>
</evidence>
<evidence type="ECO:0000313" key="11">
    <source>
        <dbReference type="EMBL" id="GFH13200.1"/>
    </source>
</evidence>
<dbReference type="InterPro" id="IPR001752">
    <property type="entry name" value="Kinesin_motor_dom"/>
</dbReference>
<feature type="domain" description="Kinesin motor" evidence="10">
    <location>
        <begin position="9"/>
        <end position="334"/>
    </location>
</feature>
<dbReference type="GO" id="GO:0003777">
    <property type="term" value="F:microtubule motor activity"/>
    <property type="evidence" value="ECO:0007669"/>
    <property type="project" value="InterPro"/>
</dbReference>
<evidence type="ECO:0000256" key="6">
    <source>
        <dbReference type="ARBA" id="ARBA00034488"/>
    </source>
</evidence>
<keyword evidence="2 7" id="KW-0547">Nucleotide-binding</keyword>
<dbReference type="GO" id="GO:0005874">
    <property type="term" value="C:microtubule"/>
    <property type="evidence" value="ECO:0007669"/>
    <property type="project" value="UniProtKB-KW"/>
</dbReference>
<name>A0A699YTQ5_HAELA</name>
<dbReference type="AlphaFoldDB" id="A0A699YTQ5"/>
<gene>
    <name evidence="11" type="ORF">HaLaN_09035</name>
</gene>
<keyword evidence="5 7" id="KW-0505">Motor protein</keyword>
<feature type="binding site" evidence="7">
    <location>
        <begin position="90"/>
        <end position="97"/>
    </location>
    <ligand>
        <name>ATP</name>
        <dbReference type="ChEBI" id="CHEBI:30616"/>
    </ligand>
</feature>
<protein>
    <recommendedName>
        <fullName evidence="8">Kinesin-like protein</fullName>
    </recommendedName>
</protein>
<evidence type="ECO:0000256" key="3">
    <source>
        <dbReference type="ARBA" id="ARBA00022840"/>
    </source>
</evidence>
<evidence type="ECO:0000313" key="12">
    <source>
        <dbReference type="Proteomes" id="UP000485058"/>
    </source>
</evidence>
<reference evidence="11 12" key="1">
    <citation type="submission" date="2020-02" db="EMBL/GenBank/DDBJ databases">
        <title>Draft genome sequence of Haematococcus lacustris strain NIES-144.</title>
        <authorList>
            <person name="Morimoto D."/>
            <person name="Nakagawa S."/>
            <person name="Yoshida T."/>
            <person name="Sawayama S."/>
        </authorList>
    </citation>
    <scope>NUCLEOTIDE SEQUENCE [LARGE SCALE GENOMIC DNA]</scope>
    <source>
        <strain evidence="11 12">NIES-144</strain>
    </source>
</reference>
<keyword evidence="4 9" id="KW-0175">Coiled coil</keyword>
<evidence type="ECO:0000256" key="8">
    <source>
        <dbReference type="RuleBase" id="RU000394"/>
    </source>
</evidence>
<feature type="coiled-coil region" evidence="9">
    <location>
        <begin position="524"/>
        <end position="649"/>
    </location>
</feature>
<keyword evidence="3 7" id="KW-0067">ATP-binding</keyword>
<evidence type="ECO:0000256" key="2">
    <source>
        <dbReference type="ARBA" id="ARBA00022741"/>
    </source>
</evidence>
<dbReference type="InterPro" id="IPR019821">
    <property type="entry name" value="Kinesin_motor_CS"/>
</dbReference>
<dbReference type="PANTHER" id="PTHR37739:SF8">
    <property type="entry name" value="KINESIN-LIKE PROTEIN KIN-12D"/>
    <property type="match status" value="1"/>
</dbReference>
<dbReference type="GO" id="GO:0007018">
    <property type="term" value="P:microtubule-based movement"/>
    <property type="evidence" value="ECO:0007669"/>
    <property type="project" value="InterPro"/>
</dbReference>
<comment type="similarity">
    <text evidence="6">Belongs to the TRAFAC class myosin-kinesin ATPase superfamily. Kinesin family. KIN-12 subfamily.</text>
</comment>
<dbReference type="GO" id="GO:0005524">
    <property type="term" value="F:ATP binding"/>
    <property type="evidence" value="ECO:0007669"/>
    <property type="project" value="UniProtKB-UniRule"/>
</dbReference>
<sequence length="792" mass="86092">MGADAEGESVQVFVRVRPHNSDELRQGTSESCVKPHGTRGISCCDSRGSKSYTFDQVLFDTCQQDVFEVAGMPMVDNVMAGYNSSIFAYGQTGAGKTYTMLGNISNGPGGPHENGHDQLGYNCKCSMLEIYNESITDLLVPSATNLHIREDLQKGCFVDGLTDELVANVDEVMALMRRGAEHRHTGETRMNRESSRSHSVFTCIVEKSSKGGSGGVTSVICSRLNLIDLAGSERVRSGGMGGSQVQGEHFKETVKINQSLTTLGRVITELVDSQRRGSGRSKHIPYRDSRLTFLLQDSLGGNAKTMIIANISPSSLNAAETSSTLAFVQRAKCIRNKATINLDYRGDVAALHQEILRLNSELDNLRKGFTDPAIQEAAELREKLKQELHQQTELELKVAALGAENKTLRRERERLDEKLAASQRTKSKLEESLADMRDRAAKQEVAASDQCQLKQQLEQLTEQLYATQQQCSTLEAATAEAQGVAQAAQAEYEEQLSQRATELAACKGALEMSKHTEQDALHRLAESSAVLNARQAQLVDLEQELSDLHQVLDSKQLAHEATHEAMATLQQQLAATEKLLQGTQQEVTETRGALEVAESALTCEKAQCQALSLQLASSEAQVAELEAAAKLLRSNVGELENQLEVQAEMASAKYLSLEAANQAATAMVEEQCAAVGLLKQASKCSVLSTVPSLGIELSAEHQESSKLKDQAHALLEEKASLLQVVSEQAADIKVLRDQTCSLQQELAGVQQQALASNQSAEESSVHILQLQSQLDAVKTDMQQQLLKASVQG</sequence>
<keyword evidence="12" id="KW-1185">Reference proteome</keyword>
<evidence type="ECO:0000256" key="7">
    <source>
        <dbReference type="PROSITE-ProRule" id="PRU00283"/>
    </source>
</evidence>
<evidence type="ECO:0000256" key="1">
    <source>
        <dbReference type="ARBA" id="ARBA00022701"/>
    </source>
</evidence>
<organism evidence="11 12">
    <name type="scientific">Haematococcus lacustris</name>
    <name type="common">Green alga</name>
    <name type="synonym">Haematococcus pluvialis</name>
    <dbReference type="NCBI Taxonomy" id="44745"/>
    <lineage>
        <taxon>Eukaryota</taxon>
        <taxon>Viridiplantae</taxon>
        <taxon>Chlorophyta</taxon>
        <taxon>core chlorophytes</taxon>
        <taxon>Chlorophyceae</taxon>
        <taxon>CS clade</taxon>
        <taxon>Chlamydomonadales</taxon>
        <taxon>Haematococcaceae</taxon>
        <taxon>Haematococcus</taxon>
    </lineage>
</organism>
<keyword evidence="1 8" id="KW-0493">Microtubule</keyword>
<dbReference type="Pfam" id="PF00225">
    <property type="entry name" value="Kinesin"/>
    <property type="match status" value="1"/>
</dbReference>
<dbReference type="PROSITE" id="PS00411">
    <property type="entry name" value="KINESIN_MOTOR_1"/>
    <property type="match status" value="1"/>
</dbReference>